<dbReference type="Proteomes" id="UP000237347">
    <property type="component" value="Unassembled WGS sequence"/>
</dbReference>
<dbReference type="AlphaFoldDB" id="A0AAW0KVB4"/>
<dbReference type="Gramene" id="rna-CFP56_52915">
    <property type="protein sequence ID" value="cds-POE86665.1"/>
    <property type="gene ID" value="gene-CFP56_52915"/>
</dbReference>
<sequence>MEENRIFQIVADVVLGQGSNEDIQAFAELALRCVKNKGDERPSMREVTIELRRILQLVRSKDSKLSNETGSALTRLA</sequence>
<organism evidence="1 2">
    <name type="scientific">Quercus suber</name>
    <name type="common">Cork oak</name>
    <dbReference type="NCBI Taxonomy" id="58331"/>
    <lineage>
        <taxon>Eukaryota</taxon>
        <taxon>Viridiplantae</taxon>
        <taxon>Streptophyta</taxon>
        <taxon>Embryophyta</taxon>
        <taxon>Tracheophyta</taxon>
        <taxon>Spermatophyta</taxon>
        <taxon>Magnoliopsida</taxon>
        <taxon>eudicotyledons</taxon>
        <taxon>Gunneridae</taxon>
        <taxon>Pentapetalae</taxon>
        <taxon>rosids</taxon>
        <taxon>fabids</taxon>
        <taxon>Fagales</taxon>
        <taxon>Fagaceae</taxon>
        <taxon>Quercus</taxon>
    </lineage>
</organism>
<reference evidence="1 2" key="1">
    <citation type="journal article" date="2018" name="Sci. Data">
        <title>The draft genome sequence of cork oak.</title>
        <authorList>
            <person name="Ramos A.M."/>
            <person name="Usie A."/>
            <person name="Barbosa P."/>
            <person name="Barros P.M."/>
            <person name="Capote T."/>
            <person name="Chaves I."/>
            <person name="Simoes F."/>
            <person name="Abreu I."/>
            <person name="Carrasquinho I."/>
            <person name="Faro C."/>
            <person name="Guimaraes J.B."/>
            <person name="Mendonca D."/>
            <person name="Nobrega F."/>
            <person name="Rodrigues L."/>
            <person name="Saibo N.J.M."/>
            <person name="Varela M.C."/>
            <person name="Egas C."/>
            <person name="Matos J."/>
            <person name="Miguel C.M."/>
            <person name="Oliveira M.M."/>
            <person name="Ricardo C.P."/>
            <person name="Goncalves S."/>
        </authorList>
    </citation>
    <scope>NUCLEOTIDE SEQUENCE [LARGE SCALE GENOMIC DNA]</scope>
    <source>
        <strain evidence="2">cv. HL8</strain>
    </source>
</reference>
<evidence type="ECO:0000313" key="1">
    <source>
        <dbReference type="EMBL" id="KAK7843410.1"/>
    </source>
</evidence>
<dbReference type="Gene3D" id="1.10.510.10">
    <property type="entry name" value="Transferase(Phosphotransferase) domain 1"/>
    <property type="match status" value="1"/>
</dbReference>
<comment type="caution">
    <text evidence="1">The sequence shown here is derived from an EMBL/GenBank/DDBJ whole genome shotgun (WGS) entry which is preliminary data.</text>
</comment>
<evidence type="ECO:0000313" key="2">
    <source>
        <dbReference type="Proteomes" id="UP000237347"/>
    </source>
</evidence>
<name>A0AAW0KVB4_QUESU</name>
<dbReference type="GO" id="GO:0016301">
    <property type="term" value="F:kinase activity"/>
    <property type="evidence" value="ECO:0007669"/>
    <property type="project" value="UniProtKB-KW"/>
</dbReference>
<keyword evidence="2" id="KW-1185">Reference proteome</keyword>
<dbReference type="EMBL" id="PKMF04000205">
    <property type="protein sequence ID" value="KAK7843410.1"/>
    <property type="molecule type" value="Genomic_DNA"/>
</dbReference>
<protein>
    <submittedName>
        <fullName evidence="1">Wall-associated receptor kinase-like 13</fullName>
    </submittedName>
</protein>
<accession>A0AAW0KVB4</accession>
<proteinExistence type="predicted"/>
<gene>
    <name evidence="1" type="primary">WAKL13_8</name>
    <name evidence="1" type="ORF">CFP56_012664</name>
</gene>